<name>A0A1S8YLN1_9GAMM</name>
<dbReference type="SMART" id="SM00953">
    <property type="entry name" value="RES"/>
    <property type="match status" value="1"/>
</dbReference>
<evidence type="ECO:0000313" key="3">
    <source>
        <dbReference type="Proteomes" id="UP000190667"/>
    </source>
</evidence>
<dbReference type="STRING" id="1926881.BTJ39_11950"/>
<organism evidence="2 3">
    <name type="scientific">Izhakiella australiensis</name>
    <dbReference type="NCBI Taxonomy" id="1926881"/>
    <lineage>
        <taxon>Bacteria</taxon>
        <taxon>Pseudomonadati</taxon>
        <taxon>Pseudomonadota</taxon>
        <taxon>Gammaproteobacteria</taxon>
        <taxon>Enterobacterales</taxon>
        <taxon>Erwiniaceae</taxon>
        <taxon>Izhakiella</taxon>
    </lineage>
</organism>
<keyword evidence="3" id="KW-1185">Reference proteome</keyword>
<dbReference type="Proteomes" id="UP000190667">
    <property type="component" value="Unassembled WGS sequence"/>
</dbReference>
<evidence type="ECO:0000259" key="1">
    <source>
        <dbReference type="SMART" id="SM00953"/>
    </source>
</evidence>
<comment type="caution">
    <text evidence="2">The sequence shown here is derived from an EMBL/GenBank/DDBJ whole genome shotgun (WGS) entry which is preliminary data.</text>
</comment>
<dbReference type="EMBL" id="MRUL01000007">
    <property type="protein sequence ID" value="OON39842.1"/>
    <property type="molecule type" value="Genomic_DNA"/>
</dbReference>
<sequence>MKLTCAQLPAGTHLFRLHSDLYRGNQFNDSGYGDARFSPIRERDSHQIIPTLYAGESTEIALCEVLFHDIDVSQPRIVFDQRKLLRIQHSEITLVRDLRIALLDHAALVKMRAGKRLIHCDAADYAHTRLWAEHIHQQYADIQGMSWPSRQYQGQASVLFGDRIAADSVSVSKTSALVKDKKVIGRLLNLAERMDITFI</sequence>
<evidence type="ECO:0000313" key="2">
    <source>
        <dbReference type="EMBL" id="OON39842.1"/>
    </source>
</evidence>
<feature type="domain" description="RES" evidence="1">
    <location>
        <begin position="27"/>
        <end position="172"/>
    </location>
</feature>
<proteinExistence type="predicted"/>
<protein>
    <recommendedName>
        <fullName evidence="1">RES domain-containing protein</fullName>
    </recommendedName>
</protein>
<gene>
    <name evidence="2" type="ORF">BTJ39_11950</name>
</gene>
<dbReference type="InterPro" id="IPR014914">
    <property type="entry name" value="RES_dom"/>
</dbReference>
<dbReference type="AlphaFoldDB" id="A0A1S8YLN1"/>
<reference evidence="2 3" key="1">
    <citation type="submission" date="2016-12" db="EMBL/GenBank/DDBJ databases">
        <title>Izhakiella australiana sp. nov. of genus Izhakiella isolated from Australian desert.</title>
        <authorList>
            <person name="Ji M."/>
        </authorList>
    </citation>
    <scope>NUCLEOTIDE SEQUENCE [LARGE SCALE GENOMIC DNA]</scope>
    <source>
        <strain evidence="2 3">D4N98</strain>
    </source>
</reference>
<accession>A0A1S8YLN1</accession>
<dbReference type="Pfam" id="PF08808">
    <property type="entry name" value="RES"/>
    <property type="match status" value="1"/>
</dbReference>